<dbReference type="RefSeq" id="WP_146431350.1">
    <property type="nucleotide sequence ID" value="NZ_SJPF01000002.1"/>
</dbReference>
<dbReference type="Proteomes" id="UP000318878">
    <property type="component" value="Unassembled WGS sequence"/>
</dbReference>
<reference evidence="1 3" key="1">
    <citation type="submission" date="2019-02" db="EMBL/GenBank/DDBJ databases">
        <title>Deep-cultivation of Planctomycetes and their phenomic and genomic characterization uncovers novel biology.</title>
        <authorList>
            <person name="Wiegand S."/>
            <person name="Jogler M."/>
            <person name="Boedeker C."/>
            <person name="Pinto D."/>
            <person name="Vollmers J."/>
            <person name="Rivas-Marin E."/>
            <person name="Kohn T."/>
            <person name="Peeters S.H."/>
            <person name="Heuer A."/>
            <person name="Rast P."/>
            <person name="Oberbeckmann S."/>
            <person name="Bunk B."/>
            <person name="Jeske O."/>
            <person name="Meyerdierks A."/>
            <person name="Storesund J.E."/>
            <person name="Kallscheuer N."/>
            <person name="Luecker S."/>
            <person name="Lage O.M."/>
            <person name="Pohl T."/>
            <person name="Merkel B.J."/>
            <person name="Hornburger P."/>
            <person name="Mueller R.-W."/>
            <person name="Bruemmer F."/>
            <person name="Labrenz M."/>
            <person name="Spormann A.M."/>
            <person name="Op Den Camp H."/>
            <person name="Overmann J."/>
            <person name="Amann R."/>
            <person name="Jetten M.S.M."/>
            <person name="Mascher T."/>
            <person name="Medema M.H."/>
            <person name="Devos D.P."/>
            <person name="Kaster A.-K."/>
            <person name="Ovreas L."/>
            <person name="Rohde M."/>
            <person name="Galperin M.Y."/>
            <person name="Jogler C."/>
        </authorList>
    </citation>
    <scope>NUCLEOTIDE SEQUENCE [LARGE SCALE GENOMIC DNA]</scope>
    <source>
        <strain evidence="1 3">Enr8</strain>
    </source>
</reference>
<sequence>MINRSLATALIDVCVFLGVSGDDIVDPDEAIRQLENIAACLKSLTIDEQDEFLAILSQLATVAPSSTDAQVRKEFLESLGENLGLTEPL</sequence>
<dbReference type="AlphaFoldDB" id="A0A5C5V8A2"/>
<organism evidence="1 3">
    <name type="scientific">Blastopirellula retiformator</name>
    <dbReference type="NCBI Taxonomy" id="2527970"/>
    <lineage>
        <taxon>Bacteria</taxon>
        <taxon>Pseudomonadati</taxon>
        <taxon>Planctomycetota</taxon>
        <taxon>Planctomycetia</taxon>
        <taxon>Pirellulales</taxon>
        <taxon>Pirellulaceae</taxon>
        <taxon>Blastopirellula</taxon>
    </lineage>
</organism>
<protein>
    <recommendedName>
        <fullName evidence="4">Tellurite resistance protein TerB</fullName>
    </recommendedName>
</protein>
<comment type="caution">
    <text evidence="1">The sequence shown here is derived from an EMBL/GenBank/DDBJ whole genome shotgun (WGS) entry which is preliminary data.</text>
</comment>
<evidence type="ECO:0000313" key="1">
    <source>
        <dbReference type="EMBL" id="TWT34794.1"/>
    </source>
</evidence>
<dbReference type="EMBL" id="SJPF01000002">
    <property type="protein sequence ID" value="TWT34798.1"/>
    <property type="molecule type" value="Genomic_DNA"/>
</dbReference>
<accession>A0A5C5V8A2</accession>
<keyword evidence="3" id="KW-1185">Reference proteome</keyword>
<gene>
    <name evidence="1" type="ORF">Enr8_22080</name>
    <name evidence="2" type="ORF">Enr8_22120</name>
</gene>
<proteinExistence type="predicted"/>
<dbReference type="OrthoDB" id="3698007at2"/>
<evidence type="ECO:0000313" key="3">
    <source>
        <dbReference type="Proteomes" id="UP000318878"/>
    </source>
</evidence>
<dbReference type="EMBL" id="SJPF01000002">
    <property type="protein sequence ID" value="TWT34794.1"/>
    <property type="molecule type" value="Genomic_DNA"/>
</dbReference>
<name>A0A5C5V8A2_9BACT</name>
<evidence type="ECO:0008006" key="4">
    <source>
        <dbReference type="Google" id="ProtNLM"/>
    </source>
</evidence>
<evidence type="ECO:0000313" key="2">
    <source>
        <dbReference type="EMBL" id="TWT34798.1"/>
    </source>
</evidence>